<evidence type="ECO:0000313" key="2">
    <source>
        <dbReference type="Proteomes" id="UP000054560"/>
    </source>
</evidence>
<keyword evidence="2" id="KW-1185">Reference proteome</keyword>
<proteinExistence type="predicted"/>
<sequence>MVKLINTVTPTTYMINGFRHADMVTSKLPIVHASTFCVLVGCPVFLGCSDGPNEVIARPSSLSAEVIDNGTE</sequence>
<organism evidence="1 2">
    <name type="scientific">Sphaeroforma arctica JP610</name>
    <dbReference type="NCBI Taxonomy" id="667725"/>
    <lineage>
        <taxon>Eukaryota</taxon>
        <taxon>Ichthyosporea</taxon>
        <taxon>Ichthyophonida</taxon>
        <taxon>Sphaeroforma</taxon>
    </lineage>
</organism>
<dbReference type="AlphaFoldDB" id="A0A0L0EYP8"/>
<protein>
    <submittedName>
        <fullName evidence="1">Uncharacterized protein</fullName>
    </submittedName>
</protein>
<gene>
    <name evidence="1" type="ORF">SARC_17917</name>
</gene>
<dbReference type="GeneID" id="25918421"/>
<reference evidence="1 2" key="1">
    <citation type="submission" date="2011-02" db="EMBL/GenBank/DDBJ databases">
        <title>The Genome Sequence of Sphaeroforma arctica JP610.</title>
        <authorList>
            <consortium name="The Broad Institute Genome Sequencing Platform"/>
            <person name="Russ C."/>
            <person name="Cuomo C."/>
            <person name="Young S.K."/>
            <person name="Zeng Q."/>
            <person name="Gargeya S."/>
            <person name="Alvarado L."/>
            <person name="Berlin A."/>
            <person name="Chapman S.B."/>
            <person name="Chen Z."/>
            <person name="Freedman E."/>
            <person name="Gellesch M."/>
            <person name="Goldberg J."/>
            <person name="Griggs A."/>
            <person name="Gujja S."/>
            <person name="Heilman E."/>
            <person name="Heiman D."/>
            <person name="Howarth C."/>
            <person name="Mehta T."/>
            <person name="Neiman D."/>
            <person name="Pearson M."/>
            <person name="Roberts A."/>
            <person name="Saif S."/>
            <person name="Shea T."/>
            <person name="Shenoy N."/>
            <person name="Sisk P."/>
            <person name="Stolte C."/>
            <person name="Sykes S."/>
            <person name="White J."/>
            <person name="Yandava C."/>
            <person name="Burger G."/>
            <person name="Gray M.W."/>
            <person name="Holland P.W.H."/>
            <person name="King N."/>
            <person name="Lang F.B.F."/>
            <person name="Roger A.J."/>
            <person name="Ruiz-Trillo I."/>
            <person name="Haas B."/>
            <person name="Nusbaum C."/>
            <person name="Birren B."/>
        </authorList>
    </citation>
    <scope>NUCLEOTIDE SEQUENCE [LARGE SCALE GENOMIC DNA]</scope>
    <source>
        <strain evidence="1 2">JP610</strain>
    </source>
</reference>
<dbReference type="EMBL" id="KQ254341">
    <property type="protein sequence ID" value="KNC69572.1"/>
    <property type="molecule type" value="Genomic_DNA"/>
</dbReference>
<dbReference type="Proteomes" id="UP000054560">
    <property type="component" value="Unassembled WGS sequence"/>
</dbReference>
<accession>A0A0L0EYP8</accession>
<name>A0A0L0EYP8_9EUKA</name>
<dbReference type="RefSeq" id="XP_014143474.1">
    <property type="nucleotide sequence ID" value="XM_014287999.1"/>
</dbReference>
<evidence type="ECO:0000313" key="1">
    <source>
        <dbReference type="EMBL" id="KNC69572.1"/>
    </source>
</evidence>